<dbReference type="OrthoDB" id="5596652at2"/>
<name>A0A1T4PSS0_9GAMM</name>
<dbReference type="EMBL" id="FUWP01000003">
    <property type="protein sequence ID" value="SJZ94331.1"/>
    <property type="molecule type" value="Genomic_DNA"/>
</dbReference>
<reference evidence="1 2" key="1">
    <citation type="submission" date="2017-02" db="EMBL/GenBank/DDBJ databases">
        <authorList>
            <person name="Peterson S.W."/>
        </authorList>
    </citation>
    <scope>NUCLEOTIDE SEQUENCE [LARGE SCALE GENOMIC DNA]</scope>
    <source>
        <strain evidence="1 2">CECT 9189</strain>
    </source>
</reference>
<organism evidence="1 2">
    <name type="scientific">Photobacterium toruni</name>
    <dbReference type="NCBI Taxonomy" id="1935446"/>
    <lineage>
        <taxon>Bacteria</taxon>
        <taxon>Pseudomonadati</taxon>
        <taxon>Pseudomonadota</taxon>
        <taxon>Gammaproteobacteria</taxon>
        <taxon>Vibrionales</taxon>
        <taxon>Vibrionaceae</taxon>
        <taxon>Photobacterium</taxon>
    </lineage>
</organism>
<protein>
    <recommendedName>
        <fullName evidence="3">Phage tail sheath protein</fullName>
    </recommendedName>
</protein>
<sequence>MAIGQVEVNNLNLGQGSAPEIERHFLFIGQTAKTELQGTVTRINAATNLDDVVANDALGNNVIAAQANGKQNWTAAIYGLGDGASWEDAIDHANQSDSFEAVVLVDVTTDKAQFDLMQAKAESLTSKLGRWIFILAATPGIDTEAQTWAAYETAMLGLVKDVAARWVVPVPMLNGNNIGVLAGRLCDRIVTVADTPMRVATGSVLLLGAMPTDSAGKLLEMSTVTTLANARYSVPQTYPDYEGVYWSDAMTLETKTGDYQFLEYVRPVHKANRRVRFKAISRIGDRILNSTPPSIELNCSFFRKVLFDMAFTTEIGGITFPGEIMTPRDEDVQIVWETKTKVVISIMVRPHNCPKYIVVNIALDLNHGTEK</sequence>
<dbReference type="InterPro" id="IPR019694">
    <property type="entry name" value="Phage_HP1_Orf23"/>
</dbReference>
<evidence type="ECO:0008006" key="3">
    <source>
        <dbReference type="Google" id="ProtNLM"/>
    </source>
</evidence>
<gene>
    <name evidence="1" type="ORF">CZ814_00861</name>
</gene>
<dbReference type="RefSeq" id="WP_080173733.1">
    <property type="nucleotide sequence ID" value="NZ_AP024855.1"/>
</dbReference>
<evidence type="ECO:0000313" key="1">
    <source>
        <dbReference type="EMBL" id="SJZ94331.1"/>
    </source>
</evidence>
<accession>A0A1T4PSS0</accession>
<dbReference type="AlphaFoldDB" id="A0A1T4PSS0"/>
<evidence type="ECO:0000313" key="2">
    <source>
        <dbReference type="Proteomes" id="UP000191116"/>
    </source>
</evidence>
<dbReference type="Proteomes" id="UP000191116">
    <property type="component" value="Unassembled WGS sequence"/>
</dbReference>
<dbReference type="Pfam" id="PF10758">
    <property type="entry name" value="DUF2586"/>
    <property type="match status" value="1"/>
</dbReference>
<proteinExistence type="predicted"/>